<dbReference type="EMBL" id="AP022839">
    <property type="protein sequence ID" value="BCA94655.1"/>
    <property type="molecule type" value="Genomic_DNA"/>
</dbReference>
<dbReference type="PIRSF" id="PIRSF039032">
    <property type="entry name" value="HigB-2"/>
    <property type="match status" value="1"/>
</dbReference>
<evidence type="ECO:0008006" key="4">
    <source>
        <dbReference type="Google" id="ProtNLM"/>
    </source>
</evidence>
<name>A0A6F8T1W8_9GAMM</name>
<dbReference type="InterPro" id="IPR009387">
    <property type="entry name" value="HigB-2"/>
</dbReference>
<dbReference type="Proteomes" id="UP000502894">
    <property type="component" value="Chromosome"/>
</dbReference>
<protein>
    <recommendedName>
        <fullName evidence="4">Toxin HigB-2</fullName>
    </recommendedName>
</protein>
<feature type="region of interest" description="Disordered" evidence="1">
    <location>
        <begin position="1"/>
        <end position="21"/>
    </location>
</feature>
<proteinExistence type="predicted"/>
<reference evidence="2" key="1">
    <citation type="journal article" date="2020" name="Microbiol. Resour. Announc.">
        <title>Complete Genome Sequence of Novel Psychrotolerant Legionella Strain TUM19329, Isolated from Antarctic Lake Sediment.</title>
        <authorList>
            <person name="Shimada S."/>
            <person name="Nakai R."/>
            <person name="Aoki K."/>
            <person name="Shimoeda N."/>
            <person name="Ohno G."/>
            <person name="Miyazaki Y."/>
            <person name="Kudoh S."/>
            <person name="Imura S."/>
            <person name="Watanabe K."/>
            <person name="Ishii Y."/>
            <person name="Tateda K."/>
        </authorList>
    </citation>
    <scope>NUCLEOTIDE SEQUENCE [LARGE SCALE GENOMIC DNA]</scope>
    <source>
        <strain evidence="2">TUM19329</strain>
    </source>
</reference>
<sequence length="65" mass="7238">MLAGTGGVRKLRWQTGKGGKGKSGGLRILYHYSNDILVLLIILYAKNIKENISNREKNQLSKLLP</sequence>
<evidence type="ECO:0000313" key="3">
    <source>
        <dbReference type="Proteomes" id="UP000502894"/>
    </source>
</evidence>
<dbReference type="KEGG" id="lant:TUM19329_10160"/>
<dbReference type="AlphaFoldDB" id="A0A6F8T1W8"/>
<accession>A0A6F8T1W8</accession>
<evidence type="ECO:0000256" key="1">
    <source>
        <dbReference type="SAM" id="MobiDB-lite"/>
    </source>
</evidence>
<dbReference type="Pfam" id="PF06296">
    <property type="entry name" value="RelE"/>
    <property type="match status" value="1"/>
</dbReference>
<keyword evidence="3" id="KW-1185">Reference proteome</keyword>
<gene>
    <name evidence="2" type="ORF">TUM19329_10160</name>
</gene>
<organism evidence="2 3">
    <name type="scientific">Legionella antarctica</name>
    <dbReference type="NCBI Taxonomy" id="2708020"/>
    <lineage>
        <taxon>Bacteria</taxon>
        <taxon>Pseudomonadati</taxon>
        <taxon>Pseudomonadota</taxon>
        <taxon>Gammaproteobacteria</taxon>
        <taxon>Legionellales</taxon>
        <taxon>Legionellaceae</taxon>
        <taxon>Legionella</taxon>
    </lineage>
</organism>
<evidence type="ECO:0000313" key="2">
    <source>
        <dbReference type="EMBL" id="BCA94655.1"/>
    </source>
</evidence>